<evidence type="ECO:0008006" key="5">
    <source>
        <dbReference type="Google" id="ProtNLM"/>
    </source>
</evidence>
<proteinExistence type="predicted"/>
<keyword evidence="2" id="KW-0012">Acyltransferase</keyword>
<sequence>MKVVNIKEIIDFLDKKGNIYESSVCNEDDIIGFSSITHYKKNTISWVKNEKKLADIKEKLSDEVQLLIVPNIDMKGVSVKNYIKVSNPKGIFFDILGNFYGEKEEYNIGKNNVISTLAKIGDNVSIGNNCIIEEYVEIGHGTIIYNNVVLAKGVKIGINCTIKSGAVIGEIGFGYSTNENGESIRVPHFGSVDIGNNVDIGANTTIERGTIDNTVIEDGVKVDDLCQISHNVYIGENTNIITNTAIYGSVKIGKGCYIATSVIRNQLTIGNNVTIGMGSVVVKDVTDNSIVFGNPAKEKDKR</sequence>
<evidence type="ECO:0000256" key="1">
    <source>
        <dbReference type="ARBA" id="ARBA00022679"/>
    </source>
</evidence>
<keyword evidence="1" id="KW-0808">Transferase</keyword>
<dbReference type="Pfam" id="PF00132">
    <property type="entry name" value="Hexapep"/>
    <property type="match status" value="1"/>
</dbReference>
<evidence type="ECO:0000313" key="4">
    <source>
        <dbReference type="Proteomes" id="UP000740830"/>
    </source>
</evidence>
<dbReference type="InterPro" id="IPR001451">
    <property type="entry name" value="Hexapep"/>
</dbReference>
<comment type="caution">
    <text evidence="3">The sequence shown here is derived from an EMBL/GenBank/DDBJ whole genome shotgun (WGS) entry which is preliminary data.</text>
</comment>
<dbReference type="Proteomes" id="UP000740830">
    <property type="component" value="Unassembled WGS sequence"/>
</dbReference>
<dbReference type="InterPro" id="IPR007691">
    <property type="entry name" value="LpxD"/>
</dbReference>
<dbReference type="EMBL" id="JAHLDG010000019">
    <property type="protein sequence ID" value="MBU3220659.1"/>
    <property type="molecule type" value="Genomic_DNA"/>
</dbReference>
<dbReference type="CDD" id="cd03352">
    <property type="entry name" value="LbH_LpxD"/>
    <property type="match status" value="1"/>
</dbReference>
<dbReference type="InterPro" id="IPR018357">
    <property type="entry name" value="Hexapep_transf_CS"/>
</dbReference>
<dbReference type="PROSITE" id="PS00101">
    <property type="entry name" value="HEXAPEP_TRANSFERASES"/>
    <property type="match status" value="1"/>
</dbReference>
<dbReference type="PANTHER" id="PTHR43378:SF2">
    <property type="entry name" value="UDP-3-O-ACYLGLUCOSAMINE N-ACYLTRANSFERASE 1, MITOCHONDRIAL-RELATED"/>
    <property type="match status" value="1"/>
</dbReference>
<dbReference type="PANTHER" id="PTHR43378">
    <property type="entry name" value="UDP-3-O-ACYLGLUCOSAMINE N-ACYLTRANSFERASE"/>
    <property type="match status" value="1"/>
</dbReference>
<protein>
    <recommendedName>
        <fullName evidence="5">UDP-3-O-[3-hydroxymyristoyl] glucosamine N-acyltransferase</fullName>
    </recommendedName>
</protein>
<organism evidence="3 4">
    <name type="scientific">Clostridium algidicarnis</name>
    <dbReference type="NCBI Taxonomy" id="37659"/>
    <lineage>
        <taxon>Bacteria</taxon>
        <taxon>Bacillati</taxon>
        <taxon>Bacillota</taxon>
        <taxon>Clostridia</taxon>
        <taxon>Eubacteriales</taxon>
        <taxon>Clostridiaceae</taxon>
        <taxon>Clostridium</taxon>
    </lineage>
</organism>
<accession>A0ABS6C597</accession>
<dbReference type="RefSeq" id="WP_216132516.1">
    <property type="nucleotide sequence ID" value="NZ_JAHLDG010000019.1"/>
</dbReference>
<reference evidence="3 4" key="1">
    <citation type="submission" date="2021-06" db="EMBL/GenBank/DDBJ databases">
        <title>Clostridia strains as spoilage organisms.</title>
        <authorList>
            <person name="Wambui J."/>
            <person name="Stephan R."/>
            <person name="Stevens M.J.A."/>
        </authorList>
    </citation>
    <scope>NUCLEOTIDE SEQUENCE [LARGE SCALE GENOMIC DNA]</scope>
    <source>
        <strain evidence="3 4">CM013</strain>
    </source>
</reference>
<keyword evidence="4" id="KW-1185">Reference proteome</keyword>
<name>A0ABS6C597_9CLOT</name>
<gene>
    <name evidence="3" type="ORF">KPL27_11255</name>
</gene>
<evidence type="ECO:0000256" key="2">
    <source>
        <dbReference type="ARBA" id="ARBA00023315"/>
    </source>
</evidence>
<evidence type="ECO:0000313" key="3">
    <source>
        <dbReference type="EMBL" id="MBU3220659.1"/>
    </source>
</evidence>